<organism evidence="3 4">
    <name type="scientific">Loxostege sticticalis</name>
    <name type="common">Beet webworm moth</name>
    <dbReference type="NCBI Taxonomy" id="481309"/>
    <lineage>
        <taxon>Eukaryota</taxon>
        <taxon>Metazoa</taxon>
        <taxon>Ecdysozoa</taxon>
        <taxon>Arthropoda</taxon>
        <taxon>Hexapoda</taxon>
        <taxon>Insecta</taxon>
        <taxon>Pterygota</taxon>
        <taxon>Neoptera</taxon>
        <taxon>Endopterygota</taxon>
        <taxon>Lepidoptera</taxon>
        <taxon>Glossata</taxon>
        <taxon>Ditrysia</taxon>
        <taxon>Pyraloidea</taxon>
        <taxon>Crambidae</taxon>
        <taxon>Pyraustinae</taxon>
        <taxon>Loxostege</taxon>
    </lineage>
</organism>
<dbReference type="PRINTS" id="PR00081">
    <property type="entry name" value="GDHRDH"/>
</dbReference>
<evidence type="ECO:0000256" key="2">
    <source>
        <dbReference type="SAM" id="Phobius"/>
    </source>
</evidence>
<keyword evidence="2" id="KW-0812">Transmembrane</keyword>
<evidence type="ECO:0008006" key="5">
    <source>
        <dbReference type="Google" id="ProtNLM"/>
    </source>
</evidence>
<dbReference type="EMBL" id="JBEDNZ010000027">
    <property type="protein sequence ID" value="KAL0809964.1"/>
    <property type="molecule type" value="Genomic_DNA"/>
</dbReference>
<sequence>MVLSVLLQCGILFCVCVVVFTIIFMIYIRLSEERLNVKCKCTPRLDGKTVLLTGGSSGIGLETARNLARRGPRLIITCVTEKTAKAAAEDLIATTGNKDIHYRQLDLSSFDNVQNFVKDFNKSFDKLHILVNNAGISNADNALTKDGIEITMQVNHVAPALLTLLLLPKLEASKPSRIVAVSSKACKYADFTLKDLNSAYYIGRSLSSWKRYANSKLCGLLWTKGLSRRLPEGITTNALHPGIISTKIYVSEKCNPVIKSLFLFVLSKLFKTTEEGAQTSIHSCVSPHLEGVSGQYLSECEVSKTVPAFEDFQYTEEIWKATRSLIVSRLTNDTDLG</sequence>
<keyword evidence="2" id="KW-1133">Transmembrane helix</keyword>
<dbReference type="Pfam" id="PF00106">
    <property type="entry name" value="adh_short"/>
    <property type="match status" value="1"/>
</dbReference>
<protein>
    <recommendedName>
        <fullName evidence="5">Retinol dehydrogenase 14</fullName>
    </recommendedName>
</protein>
<dbReference type="Gene3D" id="3.40.50.720">
    <property type="entry name" value="NAD(P)-binding Rossmann-like Domain"/>
    <property type="match status" value="1"/>
</dbReference>
<evidence type="ECO:0000313" key="4">
    <source>
        <dbReference type="Proteomes" id="UP001549921"/>
    </source>
</evidence>
<dbReference type="AlphaFoldDB" id="A0ABD0S7B4"/>
<accession>A0ABD0S7B4</accession>
<evidence type="ECO:0000256" key="1">
    <source>
        <dbReference type="ARBA" id="ARBA00023002"/>
    </source>
</evidence>
<dbReference type="InterPro" id="IPR036291">
    <property type="entry name" value="NAD(P)-bd_dom_sf"/>
</dbReference>
<reference evidence="3 4" key="1">
    <citation type="submission" date="2024-06" db="EMBL/GenBank/DDBJ databases">
        <title>A chromosome-level genome assembly of beet webworm, Loxostege sticticalis.</title>
        <authorList>
            <person name="Zhang Y."/>
        </authorList>
    </citation>
    <scope>NUCLEOTIDE SEQUENCE [LARGE SCALE GENOMIC DNA]</scope>
    <source>
        <strain evidence="3">AQ028</strain>
        <tissue evidence="3">Male pupae</tissue>
    </source>
</reference>
<keyword evidence="1" id="KW-0560">Oxidoreductase</keyword>
<dbReference type="SUPFAM" id="SSF51735">
    <property type="entry name" value="NAD(P)-binding Rossmann-fold domains"/>
    <property type="match status" value="1"/>
</dbReference>
<proteinExistence type="predicted"/>
<comment type="caution">
    <text evidence="3">The sequence shown here is derived from an EMBL/GenBank/DDBJ whole genome shotgun (WGS) entry which is preliminary data.</text>
</comment>
<keyword evidence="2" id="KW-0472">Membrane</keyword>
<gene>
    <name evidence="3" type="ORF">ABMA28_010812</name>
</gene>
<name>A0ABD0S7B4_LOXSC</name>
<dbReference type="PANTHER" id="PTHR43157">
    <property type="entry name" value="PHOSPHATIDYLINOSITOL-GLYCAN BIOSYNTHESIS CLASS F PROTEIN-RELATED"/>
    <property type="match status" value="1"/>
</dbReference>
<dbReference type="InterPro" id="IPR002347">
    <property type="entry name" value="SDR_fam"/>
</dbReference>
<dbReference type="Proteomes" id="UP001549921">
    <property type="component" value="Unassembled WGS sequence"/>
</dbReference>
<dbReference type="PANTHER" id="PTHR43157:SF31">
    <property type="entry name" value="PHOSPHATIDYLINOSITOL-GLYCAN BIOSYNTHESIS CLASS F PROTEIN"/>
    <property type="match status" value="1"/>
</dbReference>
<feature type="transmembrane region" description="Helical" evidence="2">
    <location>
        <begin position="6"/>
        <end position="28"/>
    </location>
</feature>
<dbReference type="GO" id="GO:0016491">
    <property type="term" value="F:oxidoreductase activity"/>
    <property type="evidence" value="ECO:0007669"/>
    <property type="project" value="UniProtKB-KW"/>
</dbReference>
<evidence type="ECO:0000313" key="3">
    <source>
        <dbReference type="EMBL" id="KAL0809964.1"/>
    </source>
</evidence>